<evidence type="ECO:0000313" key="3">
    <source>
        <dbReference type="Proteomes" id="UP001054837"/>
    </source>
</evidence>
<gene>
    <name evidence="2" type="ORF">CDAR_621721</name>
</gene>
<keyword evidence="3" id="KW-1185">Reference proteome</keyword>
<dbReference type="Proteomes" id="UP001054837">
    <property type="component" value="Unassembled WGS sequence"/>
</dbReference>
<organism evidence="2 3">
    <name type="scientific">Caerostris darwini</name>
    <dbReference type="NCBI Taxonomy" id="1538125"/>
    <lineage>
        <taxon>Eukaryota</taxon>
        <taxon>Metazoa</taxon>
        <taxon>Ecdysozoa</taxon>
        <taxon>Arthropoda</taxon>
        <taxon>Chelicerata</taxon>
        <taxon>Arachnida</taxon>
        <taxon>Araneae</taxon>
        <taxon>Araneomorphae</taxon>
        <taxon>Entelegynae</taxon>
        <taxon>Araneoidea</taxon>
        <taxon>Araneidae</taxon>
        <taxon>Caerostris</taxon>
    </lineage>
</organism>
<dbReference type="AlphaFoldDB" id="A0AAV4P5I8"/>
<proteinExistence type="predicted"/>
<sequence>MAHPSLATKPQTSPRHGNSSNLNLHSYANCDSHSLIRNKAYPSHANPQAAGIAKAQNFPNYSHNNSLCITFPSSSFNLPEKKAHLLTAILHLRGSTSRPAISQF</sequence>
<reference evidence="2 3" key="1">
    <citation type="submission" date="2021-06" db="EMBL/GenBank/DDBJ databases">
        <title>Caerostris darwini draft genome.</title>
        <authorList>
            <person name="Kono N."/>
            <person name="Arakawa K."/>
        </authorList>
    </citation>
    <scope>NUCLEOTIDE SEQUENCE [LARGE SCALE GENOMIC DNA]</scope>
</reference>
<accession>A0AAV4P5I8</accession>
<comment type="caution">
    <text evidence="2">The sequence shown here is derived from an EMBL/GenBank/DDBJ whole genome shotgun (WGS) entry which is preliminary data.</text>
</comment>
<dbReference type="EMBL" id="BPLQ01002387">
    <property type="protein sequence ID" value="GIX92296.1"/>
    <property type="molecule type" value="Genomic_DNA"/>
</dbReference>
<feature type="compositionally biased region" description="Polar residues" evidence="1">
    <location>
        <begin position="8"/>
        <end position="24"/>
    </location>
</feature>
<feature type="region of interest" description="Disordered" evidence="1">
    <location>
        <begin position="1"/>
        <end position="24"/>
    </location>
</feature>
<evidence type="ECO:0000256" key="1">
    <source>
        <dbReference type="SAM" id="MobiDB-lite"/>
    </source>
</evidence>
<protein>
    <submittedName>
        <fullName evidence="2">Uncharacterized protein</fullName>
    </submittedName>
</protein>
<name>A0AAV4P5I8_9ARAC</name>
<evidence type="ECO:0000313" key="2">
    <source>
        <dbReference type="EMBL" id="GIX92296.1"/>
    </source>
</evidence>